<dbReference type="InterPro" id="IPR035890">
    <property type="entry name" value="Anti-sigma-28_factor_FlgM_sf"/>
</dbReference>
<dbReference type="SUPFAM" id="SSF101498">
    <property type="entry name" value="Anti-sigma factor FlgM"/>
    <property type="match status" value="1"/>
</dbReference>
<protein>
    <submittedName>
        <fullName evidence="3">Flagellar biosynthesis anti-sigma factor FlgM</fullName>
    </submittedName>
</protein>
<evidence type="ECO:0000313" key="4">
    <source>
        <dbReference type="Proteomes" id="UP000663929"/>
    </source>
</evidence>
<proteinExistence type="predicted"/>
<dbReference type="KEGG" id="scor:J3U87_15995"/>
<dbReference type="AlphaFoldDB" id="A0A8A4TXL7"/>
<name>A0A8A4TXL7_SULCO</name>
<dbReference type="Proteomes" id="UP000663929">
    <property type="component" value="Chromosome"/>
</dbReference>
<keyword evidence="3" id="KW-0969">Cilium</keyword>
<evidence type="ECO:0000259" key="2">
    <source>
        <dbReference type="Pfam" id="PF04316"/>
    </source>
</evidence>
<dbReference type="EMBL" id="CP071793">
    <property type="protein sequence ID" value="QTD53951.1"/>
    <property type="molecule type" value="Genomic_DNA"/>
</dbReference>
<dbReference type="InterPro" id="IPR031316">
    <property type="entry name" value="FlgM_C"/>
</dbReference>
<keyword evidence="3" id="KW-0966">Cell projection</keyword>
<dbReference type="RefSeq" id="WP_237384051.1">
    <property type="nucleotide sequence ID" value="NZ_CP071793.1"/>
</dbReference>
<keyword evidence="4" id="KW-1185">Reference proteome</keyword>
<sequence length="95" mass="10217">MKVEKSSVSSASYASAASSYGKGSKRAEAVEAPSDSVEVSVSGSLFQRAVDSLRQAPDIRSEAISGIQREFAEGTYHRDEREVAKKVIDESLNSF</sequence>
<evidence type="ECO:0000313" key="3">
    <source>
        <dbReference type="EMBL" id="QTD53951.1"/>
    </source>
</evidence>
<feature type="compositionally biased region" description="Low complexity" evidence="1">
    <location>
        <begin position="1"/>
        <end position="22"/>
    </location>
</feature>
<gene>
    <name evidence="3" type="ORF">J3U87_15995</name>
</gene>
<evidence type="ECO:0000256" key="1">
    <source>
        <dbReference type="SAM" id="MobiDB-lite"/>
    </source>
</evidence>
<accession>A0A8A4TXL7</accession>
<reference evidence="3" key="1">
    <citation type="submission" date="2021-03" db="EMBL/GenBank/DDBJ databases">
        <title>Acanthopleuribacteraceae sp. M133.</title>
        <authorList>
            <person name="Wang G."/>
        </authorList>
    </citation>
    <scope>NUCLEOTIDE SEQUENCE</scope>
    <source>
        <strain evidence="3">M133</strain>
    </source>
</reference>
<feature type="region of interest" description="Disordered" evidence="1">
    <location>
        <begin position="1"/>
        <end position="37"/>
    </location>
</feature>
<feature type="domain" description="Anti-sigma-28 factor FlgM C-terminal" evidence="2">
    <location>
        <begin position="35"/>
        <end position="89"/>
    </location>
</feature>
<dbReference type="Pfam" id="PF04316">
    <property type="entry name" value="FlgM"/>
    <property type="match status" value="1"/>
</dbReference>
<keyword evidence="3" id="KW-0282">Flagellum</keyword>
<organism evidence="3 4">
    <name type="scientific">Sulfidibacter corallicola</name>
    <dbReference type="NCBI Taxonomy" id="2818388"/>
    <lineage>
        <taxon>Bacteria</taxon>
        <taxon>Pseudomonadati</taxon>
        <taxon>Acidobacteriota</taxon>
        <taxon>Holophagae</taxon>
        <taxon>Acanthopleuribacterales</taxon>
        <taxon>Acanthopleuribacteraceae</taxon>
        <taxon>Sulfidibacter</taxon>
    </lineage>
</organism>